<accession>A0A8H7QL76</accession>
<keyword evidence="3" id="KW-0378">Hydrolase</keyword>
<evidence type="ECO:0000256" key="5">
    <source>
        <dbReference type="ARBA" id="ARBA00023239"/>
    </source>
</evidence>
<keyword evidence="6" id="KW-0326">Glycosidase</keyword>
<evidence type="ECO:0008006" key="10">
    <source>
        <dbReference type="Google" id="ProtNLM"/>
    </source>
</evidence>
<evidence type="ECO:0000256" key="7">
    <source>
        <dbReference type="SAM" id="MobiDB-lite"/>
    </source>
</evidence>
<dbReference type="GO" id="GO:0016798">
    <property type="term" value="F:hydrolase activity, acting on glycosyl bonds"/>
    <property type="evidence" value="ECO:0007669"/>
    <property type="project" value="UniProtKB-KW"/>
</dbReference>
<dbReference type="GO" id="GO:0005737">
    <property type="term" value="C:cytoplasm"/>
    <property type="evidence" value="ECO:0007669"/>
    <property type="project" value="TreeGrafter"/>
</dbReference>
<keyword evidence="4" id="KW-0464">Manganese</keyword>
<feature type="region of interest" description="Disordered" evidence="7">
    <location>
        <begin position="334"/>
        <end position="406"/>
    </location>
</feature>
<dbReference type="Gene3D" id="3.40.1790.10">
    <property type="entry name" value="Indigoidine synthase domain"/>
    <property type="match status" value="1"/>
</dbReference>
<dbReference type="PANTHER" id="PTHR42909:SF1">
    <property type="entry name" value="CARBOHYDRATE KINASE PFKB DOMAIN-CONTAINING PROTEIN"/>
    <property type="match status" value="1"/>
</dbReference>
<dbReference type="OrthoDB" id="191150at2759"/>
<dbReference type="Pfam" id="PF03803">
    <property type="entry name" value="Scramblase"/>
    <property type="match status" value="1"/>
</dbReference>
<protein>
    <recommendedName>
        <fullName evidence="10">Pseudouridine-5'-phosphate glycosidase</fullName>
    </recommendedName>
</protein>
<dbReference type="AlphaFoldDB" id="A0A8H7QL76"/>
<dbReference type="InterPro" id="IPR007342">
    <property type="entry name" value="PsuG"/>
</dbReference>
<evidence type="ECO:0000313" key="9">
    <source>
        <dbReference type="Proteomes" id="UP000650833"/>
    </source>
</evidence>
<reference evidence="8" key="1">
    <citation type="submission" date="2020-12" db="EMBL/GenBank/DDBJ databases">
        <title>Metabolic potential, ecology and presence of endohyphal bacteria is reflected in genomic diversity of Mucoromycotina.</title>
        <authorList>
            <person name="Muszewska A."/>
            <person name="Okrasinska A."/>
            <person name="Steczkiewicz K."/>
            <person name="Drgas O."/>
            <person name="Orlowska M."/>
            <person name="Perlinska-Lenart U."/>
            <person name="Aleksandrzak-Piekarczyk T."/>
            <person name="Szatraj K."/>
            <person name="Zielenkiewicz U."/>
            <person name="Pilsyk S."/>
            <person name="Malc E."/>
            <person name="Mieczkowski P."/>
            <person name="Kruszewska J.S."/>
            <person name="Biernat P."/>
            <person name="Pawlowska J."/>
        </authorList>
    </citation>
    <scope>NUCLEOTIDE SEQUENCE</scope>
    <source>
        <strain evidence="8">CBS 226.32</strain>
    </source>
</reference>
<dbReference type="GO" id="GO:0046872">
    <property type="term" value="F:metal ion binding"/>
    <property type="evidence" value="ECO:0007669"/>
    <property type="project" value="UniProtKB-KW"/>
</dbReference>
<feature type="compositionally biased region" description="Gly residues" evidence="7">
    <location>
        <begin position="353"/>
        <end position="373"/>
    </location>
</feature>
<comment type="similarity">
    <text evidence="1">Belongs to the phospholipid scramblase family.</text>
</comment>
<evidence type="ECO:0000256" key="2">
    <source>
        <dbReference type="ARBA" id="ARBA00022723"/>
    </source>
</evidence>
<dbReference type="Pfam" id="PF04227">
    <property type="entry name" value="Indigoidine_A"/>
    <property type="match status" value="1"/>
</dbReference>
<comment type="caution">
    <text evidence="8">The sequence shown here is derived from an EMBL/GenBank/DDBJ whole genome shotgun (WGS) entry which is preliminary data.</text>
</comment>
<proteinExistence type="inferred from homology"/>
<dbReference type="GO" id="GO:0017128">
    <property type="term" value="F:phospholipid scramblase activity"/>
    <property type="evidence" value="ECO:0007669"/>
    <property type="project" value="InterPro"/>
</dbReference>
<dbReference type="Proteomes" id="UP000650833">
    <property type="component" value="Unassembled WGS sequence"/>
</dbReference>
<dbReference type="PANTHER" id="PTHR42909">
    <property type="entry name" value="ZGC:136858"/>
    <property type="match status" value="1"/>
</dbReference>
<gene>
    <name evidence="8" type="ORF">INT46_005341</name>
</gene>
<dbReference type="SUPFAM" id="SSF110581">
    <property type="entry name" value="Indigoidine synthase A-like"/>
    <property type="match status" value="1"/>
</dbReference>
<evidence type="ECO:0000313" key="8">
    <source>
        <dbReference type="EMBL" id="KAG2194314.1"/>
    </source>
</evidence>
<dbReference type="InterPro" id="IPR005552">
    <property type="entry name" value="Scramblase"/>
</dbReference>
<dbReference type="HAMAP" id="MF_01876">
    <property type="entry name" value="PsiMP_glycosidase"/>
    <property type="match status" value="1"/>
</dbReference>
<keyword evidence="2" id="KW-0479">Metal-binding</keyword>
<keyword evidence="5" id="KW-0456">Lyase</keyword>
<organism evidence="8 9">
    <name type="scientific">Mucor plumbeus</name>
    <dbReference type="NCBI Taxonomy" id="97098"/>
    <lineage>
        <taxon>Eukaryota</taxon>
        <taxon>Fungi</taxon>
        <taxon>Fungi incertae sedis</taxon>
        <taxon>Mucoromycota</taxon>
        <taxon>Mucoromycotina</taxon>
        <taxon>Mucoromycetes</taxon>
        <taxon>Mucorales</taxon>
        <taxon>Mucorineae</taxon>
        <taxon>Mucoraceae</taxon>
        <taxon>Mucor</taxon>
    </lineage>
</organism>
<sequence length="697" mass="75574">MYKSRLLILTRTLERQSLLRNQQFIRPTRQAYSSLRRARQPGPRSRVLNHVEPIRSKPIRNAVEEMAPKIATEEALLYEKPAPSQDAQSTIDTLVEVPIDNEHQVVKPDSRGAALLTQSAIVVGRELEMMNVFLGYEQANRYKIMDPQGNHIGYIAEEEGFGKSISRQLLRTHRKMNATILNTQGEVAFKIVRPYSLVNSRIFIYTADDELVGEVQQRWNLVRRKYDLFVGTNQFASIDTPFLGWDFNLQDENGGTLGNVSRNFVGFAREIFTDTGEYVLRMDAVDGNSRGMTLDERAVTLACAVSIDFDYFSRHSSHGGGGFMPFPMFGIGGGGSGVDNEDDPTSTTDVTGGATGIGTGAAVGEEGGGGSFGGNSMPSPPPSESNNTNEWGDPWLSDEQAGVSNPDDQGSFLDTLSDFFAAIERKGPVVALESTIISHGMPYPQNVETAKAVENIIREQGAVPATIALLDGRVHIGLTDETLEHLGKIGPKAQKTSRRDLSVVLSQKKAGATTVASTMILARAAGIPIFVTGGIGGVHRGAEQSFDISADLTELGRTPVAVICAGVKSILDIPKTLEVLETQGVTVTTIGKDNKFPAFYTPDSGFNSPYHTEHTLDAAKSIFANHKLEMNSGMVFAVPIPNESAADAKLIQNAIDTAITEARANNVHGKEETPFLLKRIAELTKGESLAATQQILH</sequence>
<evidence type="ECO:0000256" key="3">
    <source>
        <dbReference type="ARBA" id="ARBA00022801"/>
    </source>
</evidence>
<dbReference type="InterPro" id="IPR022830">
    <property type="entry name" value="Indigdn_synthA-like"/>
</dbReference>
<dbReference type="EMBL" id="JAEPRC010000593">
    <property type="protein sequence ID" value="KAG2194314.1"/>
    <property type="molecule type" value="Genomic_DNA"/>
</dbReference>
<keyword evidence="9" id="KW-1185">Reference proteome</keyword>
<dbReference type="GO" id="GO:0004730">
    <property type="term" value="F:pseudouridylate synthase activity"/>
    <property type="evidence" value="ECO:0007669"/>
    <property type="project" value="InterPro"/>
</dbReference>
<name>A0A8H7QL76_9FUNG</name>
<evidence type="ECO:0000256" key="1">
    <source>
        <dbReference type="ARBA" id="ARBA00005350"/>
    </source>
</evidence>
<evidence type="ECO:0000256" key="6">
    <source>
        <dbReference type="ARBA" id="ARBA00023295"/>
    </source>
</evidence>
<evidence type="ECO:0000256" key="4">
    <source>
        <dbReference type="ARBA" id="ARBA00023211"/>
    </source>
</evidence>